<organism evidence="2 3">
    <name type="scientific">Prorocentrum cordatum</name>
    <dbReference type="NCBI Taxonomy" id="2364126"/>
    <lineage>
        <taxon>Eukaryota</taxon>
        <taxon>Sar</taxon>
        <taxon>Alveolata</taxon>
        <taxon>Dinophyceae</taxon>
        <taxon>Prorocentrales</taxon>
        <taxon>Prorocentraceae</taxon>
        <taxon>Prorocentrum</taxon>
    </lineage>
</organism>
<dbReference type="EMBL" id="CAUYUJ010020281">
    <property type="protein sequence ID" value="CAK0897100.1"/>
    <property type="molecule type" value="Genomic_DNA"/>
</dbReference>
<accession>A0ABN9XGQ8</accession>
<proteinExistence type="predicted"/>
<sequence>MSAEHRIKAVELGVDSRARGPASAGGRALREAAQAPDIEDDVARWRGMMPQRVAEQDGVADGLAALAERLSREPAGEVAALREFEHLAQVLDYLLQTEETRGSRGGDDDDVNFVNDIVEMLTKFQAQEGATPCSVARMMKDEFYVPGPEL</sequence>
<evidence type="ECO:0000256" key="1">
    <source>
        <dbReference type="SAM" id="MobiDB-lite"/>
    </source>
</evidence>
<evidence type="ECO:0000313" key="3">
    <source>
        <dbReference type="Proteomes" id="UP001189429"/>
    </source>
</evidence>
<reference evidence="2" key="1">
    <citation type="submission" date="2023-10" db="EMBL/GenBank/DDBJ databases">
        <authorList>
            <person name="Chen Y."/>
            <person name="Shah S."/>
            <person name="Dougan E. K."/>
            <person name="Thang M."/>
            <person name="Chan C."/>
        </authorList>
    </citation>
    <scope>NUCLEOTIDE SEQUENCE [LARGE SCALE GENOMIC DNA]</scope>
</reference>
<name>A0ABN9XGQ8_9DINO</name>
<keyword evidence="3" id="KW-1185">Reference proteome</keyword>
<gene>
    <name evidence="2" type="ORF">PCOR1329_LOCUS75378</name>
</gene>
<protein>
    <submittedName>
        <fullName evidence="2">Uncharacterized protein</fullName>
    </submittedName>
</protein>
<dbReference type="Proteomes" id="UP001189429">
    <property type="component" value="Unassembled WGS sequence"/>
</dbReference>
<feature type="region of interest" description="Disordered" evidence="1">
    <location>
        <begin position="15"/>
        <end position="35"/>
    </location>
</feature>
<comment type="caution">
    <text evidence="2">The sequence shown here is derived from an EMBL/GenBank/DDBJ whole genome shotgun (WGS) entry which is preliminary data.</text>
</comment>
<evidence type="ECO:0000313" key="2">
    <source>
        <dbReference type="EMBL" id="CAK0897100.1"/>
    </source>
</evidence>